<dbReference type="Pfam" id="PF06985">
    <property type="entry name" value="HET"/>
    <property type="match status" value="1"/>
</dbReference>
<name>A0A6A7BC98_9PLEO</name>
<keyword evidence="3" id="KW-1185">Reference proteome</keyword>
<dbReference type="InterPro" id="IPR010730">
    <property type="entry name" value="HET"/>
</dbReference>
<protein>
    <submittedName>
        <fullName evidence="2">HET-domain-containing protein</fullName>
    </submittedName>
</protein>
<gene>
    <name evidence="2" type="ORF">T440DRAFT_466137</name>
</gene>
<dbReference type="Proteomes" id="UP000799423">
    <property type="component" value="Unassembled WGS sequence"/>
</dbReference>
<dbReference type="InterPro" id="IPR052895">
    <property type="entry name" value="HetReg/Transcr_Mod"/>
</dbReference>
<evidence type="ECO:0000313" key="3">
    <source>
        <dbReference type="Proteomes" id="UP000799423"/>
    </source>
</evidence>
<reference evidence="2" key="1">
    <citation type="submission" date="2020-01" db="EMBL/GenBank/DDBJ databases">
        <authorList>
            <consortium name="DOE Joint Genome Institute"/>
            <person name="Haridas S."/>
            <person name="Albert R."/>
            <person name="Binder M."/>
            <person name="Bloem J."/>
            <person name="Labutti K."/>
            <person name="Salamov A."/>
            <person name="Andreopoulos B."/>
            <person name="Baker S.E."/>
            <person name="Barry K."/>
            <person name="Bills G."/>
            <person name="Bluhm B.H."/>
            <person name="Cannon C."/>
            <person name="Castanera R."/>
            <person name="Culley D.E."/>
            <person name="Daum C."/>
            <person name="Ezra D."/>
            <person name="Gonzalez J.B."/>
            <person name="Henrissat B."/>
            <person name="Kuo A."/>
            <person name="Liang C."/>
            <person name="Lipzen A."/>
            <person name="Lutzoni F."/>
            <person name="Magnuson J."/>
            <person name="Mondo S."/>
            <person name="Nolan M."/>
            <person name="Ohm R."/>
            <person name="Pangilinan J."/>
            <person name="Park H.-J."/>
            <person name="Ramirez L."/>
            <person name="Alfaro M."/>
            <person name="Sun H."/>
            <person name="Tritt A."/>
            <person name="Yoshinaga Y."/>
            <person name="Zwiers L.-H."/>
            <person name="Turgeon B.G."/>
            <person name="Goodwin S.B."/>
            <person name="Spatafora J.W."/>
            <person name="Crous P.W."/>
            <person name="Grigoriev I.V."/>
        </authorList>
    </citation>
    <scope>NUCLEOTIDE SEQUENCE</scope>
    <source>
        <strain evidence="2">IPT5</strain>
    </source>
</reference>
<evidence type="ECO:0000313" key="2">
    <source>
        <dbReference type="EMBL" id="KAF2853156.1"/>
    </source>
</evidence>
<organism evidence="2 3">
    <name type="scientific">Plenodomus tracheiphilus IPT5</name>
    <dbReference type="NCBI Taxonomy" id="1408161"/>
    <lineage>
        <taxon>Eukaryota</taxon>
        <taxon>Fungi</taxon>
        <taxon>Dikarya</taxon>
        <taxon>Ascomycota</taxon>
        <taxon>Pezizomycotina</taxon>
        <taxon>Dothideomycetes</taxon>
        <taxon>Pleosporomycetidae</taxon>
        <taxon>Pleosporales</taxon>
        <taxon>Pleosporineae</taxon>
        <taxon>Leptosphaeriaceae</taxon>
        <taxon>Plenodomus</taxon>
    </lineage>
</organism>
<evidence type="ECO:0000259" key="1">
    <source>
        <dbReference type="Pfam" id="PF06985"/>
    </source>
</evidence>
<sequence>MATADALKHSFNASFRKAMIEPFMPTKSRLKSVPTVTLESTTSNESEAQALNSLQYGYLDPSRKTVRLLEILPGRDFEPISAELTVCDLDEKPEYIALSYMWDQGDRKRRLECQGTKLEVGENLWQFLRQYRARITERNYREKEPAKPRRLWIDAISINQSNMDERNHQVSLMRDIYTSAESVIVWLGLAEGHDELAFLLTRYPHLLNVEEMLAALVSLLNKSYWSRVWVVQEVVLARRVDMWCGEFQTDFSAMEKIWQREVEHNNLSVTSSRILNTLGYTLFQKRKAFRRSQIYKREIMGRRNSKTLKATFRLRDLLESFDNSQSSEPFDKIYGFLGVAHKGRGQPIRPDYSKPPVALLVDVLENQCHNTVRRGEEDNYKFLTLLRRTLGVTRMELARYLLQKSVNVQPYMYVLAASDFMVASVSFVSTIVDIGQFVDEAEAFAEGTWKTTWTRPSMHPKSLSNQDILDLGELVGRPETSTVLSFVDPHIPGAPYLGRAEIMRRGVIAESTELVIQGLIQTPMDSTAAESVNESIAGTRNLRAMFTSSMTHAGELHMAARPKLTRRDTDHRYERYASFVGTNGITGLVCISGESGTYEISAGDRICTFSGVTDSNNAFIVRLDRDGKWAISGFARILLPEKTTNTLTRHVSQESTLNDFEKTMCFHCHLTDLLELQRCQILNDVQMEQLLVNTLRGGQHDEVHKCRPGPDRCDVLEFGL</sequence>
<dbReference type="OrthoDB" id="2157530at2759"/>
<accession>A0A6A7BC98</accession>
<proteinExistence type="predicted"/>
<dbReference type="PANTHER" id="PTHR24148">
    <property type="entry name" value="ANKYRIN REPEAT DOMAIN-CONTAINING PROTEIN 39 HOMOLOG-RELATED"/>
    <property type="match status" value="1"/>
</dbReference>
<feature type="domain" description="Heterokaryon incompatibility" evidence="1">
    <location>
        <begin position="95"/>
        <end position="233"/>
    </location>
</feature>
<dbReference type="AlphaFoldDB" id="A0A6A7BC98"/>
<dbReference type="PANTHER" id="PTHR24148:SF73">
    <property type="entry name" value="HET DOMAIN PROTEIN (AFU_ORTHOLOGUE AFUA_8G01020)"/>
    <property type="match status" value="1"/>
</dbReference>
<dbReference type="EMBL" id="MU006296">
    <property type="protein sequence ID" value="KAF2853156.1"/>
    <property type="molecule type" value="Genomic_DNA"/>
</dbReference>